<evidence type="ECO:0000313" key="1">
    <source>
        <dbReference type="EMBL" id="RST30124.1"/>
    </source>
</evidence>
<dbReference type="AlphaFoldDB" id="A0A3R9YHM1"/>
<dbReference type="OrthoDB" id="3366489at2"/>
<organism evidence="1 2">
    <name type="scientific">Sphingomonas ginkgonis</name>
    <dbReference type="NCBI Taxonomy" id="2315330"/>
    <lineage>
        <taxon>Bacteria</taxon>
        <taxon>Pseudomonadati</taxon>
        <taxon>Pseudomonadota</taxon>
        <taxon>Alphaproteobacteria</taxon>
        <taxon>Sphingomonadales</taxon>
        <taxon>Sphingomonadaceae</taxon>
        <taxon>Sphingomonas</taxon>
    </lineage>
</organism>
<dbReference type="Proteomes" id="UP000274661">
    <property type="component" value="Unassembled WGS sequence"/>
</dbReference>
<name>A0A3R9YHM1_9SPHN</name>
<sequence>MSVKGSTALVRLAGNPECEILGAMVLQEGSEKRFYERVVGQPYDREFGERQSSKRRGAQFERNAFAGDARLLREAFANQVGTTADRVMVRNLMDDHPGSKDDARIARLRITRDILADRLAGRTAPDIIVQPQLLLPTRPGPKPYFFIAPDLLVWTPESGTYLPGDLKSFIVRENEVSAGDLARVRLQLGAQNLALRHEYHRLDETVIVAPLGMLVFSKPNGLAPHAPRVEDIGGAIEAVQIGIRAFLRHRQRVDELRAGAEPYTVVGDLQPSFKDSCLASCVMAQWCRQRVAGTAADMGDVAGRMLGGATIDHLLALMTGAAAPIDEQQRIIATELRALGGRDAIGRAA</sequence>
<dbReference type="EMBL" id="RWJF01000001">
    <property type="protein sequence ID" value="RST30124.1"/>
    <property type="molecule type" value="Genomic_DNA"/>
</dbReference>
<evidence type="ECO:0000313" key="2">
    <source>
        <dbReference type="Proteomes" id="UP000274661"/>
    </source>
</evidence>
<dbReference type="RefSeq" id="WP_126717958.1">
    <property type="nucleotide sequence ID" value="NZ_RWJF01000001.1"/>
</dbReference>
<keyword evidence="2" id="KW-1185">Reference proteome</keyword>
<comment type="caution">
    <text evidence="1">The sequence shown here is derived from an EMBL/GenBank/DDBJ whole genome shotgun (WGS) entry which is preliminary data.</text>
</comment>
<gene>
    <name evidence="1" type="ORF">HMF7854_04260</name>
</gene>
<proteinExistence type="predicted"/>
<reference evidence="1 2" key="1">
    <citation type="submission" date="2018-12" db="EMBL/GenBank/DDBJ databases">
        <title>Sphingomonas sp. HMF7854 Genome sequencing and assembly.</title>
        <authorList>
            <person name="Cha I."/>
            <person name="Kang H."/>
            <person name="Kim H."/>
            <person name="Kang J."/>
            <person name="Joh K."/>
        </authorList>
    </citation>
    <scope>NUCLEOTIDE SEQUENCE [LARGE SCALE GENOMIC DNA]</scope>
    <source>
        <strain evidence="1 2">HMF7854</strain>
    </source>
</reference>
<accession>A0A3R9YHM1</accession>
<protein>
    <submittedName>
        <fullName evidence="1">Uncharacterized protein</fullName>
    </submittedName>
</protein>